<proteinExistence type="predicted"/>
<comment type="caution">
    <text evidence="3">The sequence shown here is derived from an EMBL/GenBank/DDBJ whole genome shotgun (WGS) entry which is preliminary data.</text>
</comment>
<evidence type="ECO:0000313" key="4">
    <source>
        <dbReference type="Proteomes" id="UP000023152"/>
    </source>
</evidence>
<organism evidence="3 4">
    <name type="scientific">Reticulomyxa filosa</name>
    <dbReference type="NCBI Taxonomy" id="46433"/>
    <lineage>
        <taxon>Eukaryota</taxon>
        <taxon>Sar</taxon>
        <taxon>Rhizaria</taxon>
        <taxon>Retaria</taxon>
        <taxon>Foraminifera</taxon>
        <taxon>Monothalamids</taxon>
        <taxon>Reticulomyxidae</taxon>
        <taxon>Reticulomyxa</taxon>
    </lineage>
</organism>
<dbReference type="EMBL" id="ASPP01011020">
    <property type="protein sequence ID" value="ETO22123.1"/>
    <property type="molecule type" value="Genomic_DNA"/>
</dbReference>
<gene>
    <name evidence="3" type="ORF">RFI_15078</name>
</gene>
<sequence>MQIDAGAVVPDEKEHSEEEEDDEEEEDEEEEEEEEEEDETLAKHKATTMPTLLHKKATPATMNNTNPTKSNMNNKSSSSHDRNQSSIEILNMPDIFGESINLTISSSALGALANDHINSGHAHQSSKQIFFTLSFVWKYSKLTLFIASYFYFYLFYYCYFFLSSMYRIVELSHLAVFSFSLKGDIVRKKSAPNRMNSAEKI</sequence>
<reference evidence="3 4" key="1">
    <citation type="journal article" date="2013" name="Curr. Biol.">
        <title>The Genome of the Foraminiferan Reticulomyxa filosa.</title>
        <authorList>
            <person name="Glockner G."/>
            <person name="Hulsmann N."/>
            <person name="Schleicher M."/>
            <person name="Noegel A.A."/>
            <person name="Eichinger L."/>
            <person name="Gallinger C."/>
            <person name="Pawlowski J."/>
            <person name="Sierra R."/>
            <person name="Euteneuer U."/>
            <person name="Pillet L."/>
            <person name="Moustafa A."/>
            <person name="Platzer M."/>
            <person name="Groth M."/>
            <person name="Szafranski K."/>
            <person name="Schliwa M."/>
        </authorList>
    </citation>
    <scope>NUCLEOTIDE SEQUENCE [LARGE SCALE GENOMIC DNA]</scope>
</reference>
<feature type="compositionally biased region" description="Low complexity" evidence="1">
    <location>
        <begin position="58"/>
        <end position="77"/>
    </location>
</feature>
<name>X6N882_RETFI</name>
<feature type="transmembrane region" description="Helical" evidence="2">
    <location>
        <begin position="142"/>
        <end position="162"/>
    </location>
</feature>
<dbReference type="AlphaFoldDB" id="X6N882"/>
<protein>
    <submittedName>
        <fullName evidence="3">WD40 repeat-containing protein</fullName>
    </submittedName>
</protein>
<keyword evidence="2" id="KW-1133">Transmembrane helix</keyword>
<feature type="region of interest" description="Disordered" evidence="1">
    <location>
        <begin position="1"/>
        <end position="84"/>
    </location>
</feature>
<keyword evidence="2" id="KW-0472">Membrane</keyword>
<evidence type="ECO:0000256" key="1">
    <source>
        <dbReference type="SAM" id="MobiDB-lite"/>
    </source>
</evidence>
<feature type="compositionally biased region" description="Acidic residues" evidence="1">
    <location>
        <begin position="17"/>
        <end position="39"/>
    </location>
</feature>
<evidence type="ECO:0000313" key="3">
    <source>
        <dbReference type="EMBL" id="ETO22123.1"/>
    </source>
</evidence>
<evidence type="ECO:0000256" key="2">
    <source>
        <dbReference type="SAM" id="Phobius"/>
    </source>
</evidence>
<dbReference type="Proteomes" id="UP000023152">
    <property type="component" value="Unassembled WGS sequence"/>
</dbReference>
<accession>X6N882</accession>
<keyword evidence="2" id="KW-0812">Transmembrane</keyword>
<keyword evidence="4" id="KW-1185">Reference proteome</keyword>